<proteinExistence type="predicted"/>
<feature type="non-terminal residue" evidence="1">
    <location>
        <position position="1"/>
    </location>
</feature>
<accession>A0ACA9RM56</accession>
<evidence type="ECO:0000313" key="2">
    <source>
        <dbReference type="Proteomes" id="UP000789920"/>
    </source>
</evidence>
<dbReference type="Proteomes" id="UP000789920">
    <property type="component" value="Unassembled WGS sequence"/>
</dbReference>
<feature type="non-terminal residue" evidence="1">
    <location>
        <position position="168"/>
    </location>
</feature>
<sequence length="168" mass="19655">KHLMVHAQEQLARLWNIQNDQMPIYLERELNLIKVDKIVERYLDNLNFAGTYIDVRNNLLIIYTVNIAKKKDIISKPDVREHVRFLDFRNASKSLDNLKSSFGELVIAAKQIRPKGIEGFINPRINNIAVIITRRPFDRDNRAFIEIAVRNGAVVYFGDYNPPRHTKR</sequence>
<comment type="caution">
    <text evidence="1">The sequence shown here is derived from an EMBL/GenBank/DDBJ whole genome shotgun (WGS) entry which is preliminary data.</text>
</comment>
<name>A0ACA9RM56_9GLOM</name>
<keyword evidence="2" id="KW-1185">Reference proteome</keyword>
<gene>
    <name evidence="1" type="ORF">RPERSI_LOCUS20949</name>
</gene>
<dbReference type="EMBL" id="CAJVQC010060234">
    <property type="protein sequence ID" value="CAG8800560.1"/>
    <property type="molecule type" value="Genomic_DNA"/>
</dbReference>
<organism evidence="1 2">
    <name type="scientific">Racocetra persica</name>
    <dbReference type="NCBI Taxonomy" id="160502"/>
    <lineage>
        <taxon>Eukaryota</taxon>
        <taxon>Fungi</taxon>
        <taxon>Fungi incertae sedis</taxon>
        <taxon>Mucoromycota</taxon>
        <taxon>Glomeromycotina</taxon>
        <taxon>Glomeromycetes</taxon>
        <taxon>Diversisporales</taxon>
        <taxon>Gigasporaceae</taxon>
        <taxon>Racocetra</taxon>
    </lineage>
</organism>
<protein>
    <submittedName>
        <fullName evidence="1">16260_t:CDS:1</fullName>
    </submittedName>
</protein>
<evidence type="ECO:0000313" key="1">
    <source>
        <dbReference type="EMBL" id="CAG8800560.1"/>
    </source>
</evidence>
<reference evidence="1" key="1">
    <citation type="submission" date="2021-06" db="EMBL/GenBank/DDBJ databases">
        <authorList>
            <person name="Kallberg Y."/>
            <person name="Tangrot J."/>
            <person name="Rosling A."/>
        </authorList>
    </citation>
    <scope>NUCLEOTIDE SEQUENCE</scope>
    <source>
        <strain evidence="1">MA461A</strain>
    </source>
</reference>